<dbReference type="Pfam" id="PF00072">
    <property type="entry name" value="Response_reg"/>
    <property type="match status" value="1"/>
</dbReference>
<keyword evidence="3 8" id="KW-0597">Phosphoprotein</keyword>
<evidence type="ECO:0000259" key="11">
    <source>
        <dbReference type="PROSITE" id="PS51755"/>
    </source>
</evidence>
<dbReference type="SUPFAM" id="SSF46894">
    <property type="entry name" value="C-terminal effector domain of the bipartite response regulators"/>
    <property type="match status" value="1"/>
</dbReference>
<reference evidence="12 13" key="1">
    <citation type="journal article" date="2013" name="Genome Announc.">
        <title>Genome Sequence of the Polycyclic Aromatic Hydrocarbon-Degrading Bacterium Strain Marinobacter nanhaiticus D15-8WT.</title>
        <authorList>
            <person name="Cui Z."/>
            <person name="Gao W."/>
            <person name="Li Q."/>
            <person name="Xu G."/>
            <person name="Zheng L."/>
        </authorList>
    </citation>
    <scope>NUCLEOTIDE SEQUENCE [LARGE SCALE GENOMIC DNA]</scope>
    <source>
        <strain evidence="12 13">D15-8W</strain>
    </source>
</reference>
<dbReference type="InterPro" id="IPR039420">
    <property type="entry name" value="WalR-like"/>
</dbReference>
<dbReference type="InterPro" id="IPR011006">
    <property type="entry name" value="CheY-like_superfamily"/>
</dbReference>
<keyword evidence="6 9" id="KW-0238">DNA-binding</keyword>
<dbReference type="FunFam" id="3.40.50.2300:FF:000002">
    <property type="entry name" value="DNA-binding response regulator PhoP"/>
    <property type="match status" value="1"/>
</dbReference>
<evidence type="ECO:0000256" key="6">
    <source>
        <dbReference type="ARBA" id="ARBA00023125"/>
    </source>
</evidence>
<name>N6X185_9GAMM</name>
<feature type="DNA-binding region" description="OmpR/PhoB-type" evidence="9">
    <location>
        <begin position="124"/>
        <end position="218"/>
    </location>
</feature>
<evidence type="ECO:0000256" key="8">
    <source>
        <dbReference type="PROSITE-ProRule" id="PRU00169"/>
    </source>
</evidence>
<dbReference type="PANTHER" id="PTHR48111:SF35">
    <property type="entry name" value="TRANSCRIPTIONAL REGULATORY PROTEIN QSEB"/>
    <property type="match status" value="1"/>
</dbReference>
<gene>
    <name evidence="12" type="ORF">J057_05836</name>
</gene>
<dbReference type="GO" id="GO:0006355">
    <property type="term" value="P:regulation of DNA-templated transcription"/>
    <property type="evidence" value="ECO:0007669"/>
    <property type="project" value="InterPro"/>
</dbReference>
<feature type="modified residue" description="4-aspartylphosphate" evidence="8">
    <location>
        <position position="51"/>
    </location>
</feature>
<dbReference type="AlphaFoldDB" id="N6X185"/>
<dbReference type="Gene3D" id="6.10.250.690">
    <property type="match status" value="1"/>
</dbReference>
<dbReference type="SUPFAM" id="SSF52172">
    <property type="entry name" value="CheY-like"/>
    <property type="match status" value="1"/>
</dbReference>
<evidence type="ECO:0000256" key="3">
    <source>
        <dbReference type="ARBA" id="ARBA00022553"/>
    </source>
</evidence>
<dbReference type="InterPro" id="IPR001789">
    <property type="entry name" value="Sig_transdc_resp-reg_receiver"/>
</dbReference>
<evidence type="ECO:0000256" key="1">
    <source>
        <dbReference type="ARBA" id="ARBA00004496"/>
    </source>
</evidence>
<evidence type="ECO:0000256" key="9">
    <source>
        <dbReference type="PROSITE-ProRule" id="PRU01091"/>
    </source>
</evidence>
<evidence type="ECO:0000259" key="10">
    <source>
        <dbReference type="PROSITE" id="PS50110"/>
    </source>
</evidence>
<dbReference type="Gene3D" id="1.10.10.10">
    <property type="entry name" value="Winged helix-like DNA-binding domain superfamily/Winged helix DNA-binding domain"/>
    <property type="match status" value="1"/>
</dbReference>
<dbReference type="InterPro" id="IPR001867">
    <property type="entry name" value="OmpR/PhoB-type_DNA-bd"/>
</dbReference>
<keyword evidence="7" id="KW-0804">Transcription</keyword>
<accession>N6X185</accession>
<dbReference type="Pfam" id="PF00486">
    <property type="entry name" value="Trans_reg_C"/>
    <property type="match status" value="1"/>
</dbReference>
<dbReference type="CDD" id="cd00383">
    <property type="entry name" value="trans_reg_C"/>
    <property type="match status" value="1"/>
</dbReference>
<dbReference type="GO" id="GO:0032993">
    <property type="term" value="C:protein-DNA complex"/>
    <property type="evidence" value="ECO:0007669"/>
    <property type="project" value="TreeGrafter"/>
</dbReference>
<evidence type="ECO:0000256" key="2">
    <source>
        <dbReference type="ARBA" id="ARBA00022490"/>
    </source>
</evidence>
<dbReference type="SMART" id="SM00448">
    <property type="entry name" value="REC"/>
    <property type="match status" value="1"/>
</dbReference>
<dbReference type="InterPro" id="IPR016032">
    <property type="entry name" value="Sig_transdc_resp-reg_C-effctor"/>
</dbReference>
<dbReference type="STRING" id="626887.J057_05836"/>
<protein>
    <submittedName>
        <fullName evidence="12">DNA-binding response regulator</fullName>
    </submittedName>
</protein>
<keyword evidence="2" id="KW-0963">Cytoplasm</keyword>
<feature type="domain" description="OmpR/PhoB-type" evidence="11">
    <location>
        <begin position="124"/>
        <end position="218"/>
    </location>
</feature>
<dbReference type="Gene3D" id="3.40.50.2300">
    <property type="match status" value="1"/>
</dbReference>
<evidence type="ECO:0000256" key="4">
    <source>
        <dbReference type="ARBA" id="ARBA00023012"/>
    </source>
</evidence>
<dbReference type="GO" id="GO:0000976">
    <property type="term" value="F:transcription cis-regulatory region binding"/>
    <property type="evidence" value="ECO:0007669"/>
    <property type="project" value="TreeGrafter"/>
</dbReference>
<evidence type="ECO:0000256" key="7">
    <source>
        <dbReference type="ARBA" id="ARBA00023163"/>
    </source>
</evidence>
<organism evidence="12 13">
    <name type="scientific">Marinobacter nanhaiticus D15-8W</name>
    <dbReference type="NCBI Taxonomy" id="626887"/>
    <lineage>
        <taxon>Bacteria</taxon>
        <taxon>Pseudomonadati</taxon>
        <taxon>Pseudomonadota</taxon>
        <taxon>Gammaproteobacteria</taxon>
        <taxon>Pseudomonadales</taxon>
        <taxon>Marinobacteraceae</taxon>
        <taxon>Marinobacter</taxon>
    </lineage>
</organism>
<dbReference type="GO" id="GO:0000156">
    <property type="term" value="F:phosphorelay response regulator activity"/>
    <property type="evidence" value="ECO:0007669"/>
    <property type="project" value="TreeGrafter"/>
</dbReference>
<evidence type="ECO:0000313" key="12">
    <source>
        <dbReference type="EMBL" id="ENO14848.1"/>
    </source>
</evidence>
<keyword evidence="4" id="KW-0902">Two-component regulatory system</keyword>
<proteinExistence type="predicted"/>
<dbReference type="OrthoDB" id="9802426at2"/>
<dbReference type="CDD" id="cd17624">
    <property type="entry name" value="REC_OmpR_PmrA-like"/>
    <property type="match status" value="1"/>
</dbReference>
<dbReference type="RefSeq" id="WP_004579145.1">
    <property type="nucleotide sequence ID" value="NZ_AP028878.1"/>
</dbReference>
<dbReference type="eggNOG" id="COG0745">
    <property type="taxonomic scope" value="Bacteria"/>
</dbReference>
<dbReference type="PROSITE" id="PS51755">
    <property type="entry name" value="OMPR_PHOB"/>
    <property type="match status" value="1"/>
</dbReference>
<comment type="caution">
    <text evidence="12">The sequence shown here is derived from an EMBL/GenBank/DDBJ whole genome shotgun (WGS) entry which is preliminary data.</text>
</comment>
<dbReference type="InterPro" id="IPR036388">
    <property type="entry name" value="WH-like_DNA-bd_sf"/>
</dbReference>
<evidence type="ECO:0000313" key="13">
    <source>
        <dbReference type="Proteomes" id="UP000013165"/>
    </source>
</evidence>
<evidence type="ECO:0000256" key="5">
    <source>
        <dbReference type="ARBA" id="ARBA00023015"/>
    </source>
</evidence>
<dbReference type="PATRIC" id="fig|626887.3.peg.1164"/>
<dbReference type="HOGENOM" id="CLU_000445_30_1_6"/>
<keyword evidence="5" id="KW-0805">Transcription regulation</keyword>
<dbReference type="GO" id="GO:0005829">
    <property type="term" value="C:cytosol"/>
    <property type="evidence" value="ECO:0007669"/>
    <property type="project" value="TreeGrafter"/>
</dbReference>
<dbReference type="EMBL" id="APLQ01000011">
    <property type="protein sequence ID" value="ENO14848.1"/>
    <property type="molecule type" value="Genomic_DNA"/>
</dbReference>
<dbReference type="PANTHER" id="PTHR48111">
    <property type="entry name" value="REGULATOR OF RPOS"/>
    <property type="match status" value="1"/>
</dbReference>
<dbReference type="Proteomes" id="UP000013165">
    <property type="component" value="Unassembled WGS sequence"/>
</dbReference>
<sequence>MHVLLVEDDELVASGLIAGLELHGFVVDWVSRGRQADQALGLFTADAVILDLGLPDVDGLSMLRKWRGEGNDVPILILTARDALDERIVGLEAGGDDYVLKPFELDELAARLHALVRRAAGRAVSEIVHGDLVLRPSKGEVLLGDHPVALSRRELTLLEKFLNARGAVLTEEQLKDSLYGMAADVESNALNVHIYHLRRKLGRELIETVRGVGFRLGPPLAASEDSAV</sequence>
<dbReference type="PROSITE" id="PS50110">
    <property type="entry name" value="RESPONSE_REGULATORY"/>
    <property type="match status" value="1"/>
</dbReference>
<comment type="subcellular location">
    <subcellularLocation>
        <location evidence="1">Cytoplasm</location>
    </subcellularLocation>
</comment>
<feature type="domain" description="Response regulatory" evidence="10">
    <location>
        <begin position="2"/>
        <end position="116"/>
    </location>
</feature>
<keyword evidence="13" id="KW-1185">Reference proteome</keyword>
<dbReference type="SMART" id="SM00862">
    <property type="entry name" value="Trans_reg_C"/>
    <property type="match status" value="1"/>
</dbReference>